<evidence type="ECO:0000313" key="3">
    <source>
        <dbReference type="Proteomes" id="UP001397290"/>
    </source>
</evidence>
<evidence type="ECO:0000313" key="2">
    <source>
        <dbReference type="EMBL" id="KAK8150823.1"/>
    </source>
</evidence>
<dbReference type="Proteomes" id="UP001397290">
    <property type="component" value="Unassembled WGS sequence"/>
</dbReference>
<accession>A0AAW0S959</accession>
<gene>
    <name evidence="2" type="ORF">G3M48_007118</name>
</gene>
<reference evidence="2 3" key="1">
    <citation type="submission" date="2020-02" db="EMBL/GenBank/DDBJ databases">
        <title>Comparative genomics of the hypocrealean fungal genus Beauvera.</title>
        <authorList>
            <person name="Showalter D.N."/>
            <person name="Bushley K.E."/>
            <person name="Rehner S.A."/>
        </authorList>
    </citation>
    <scope>NUCLEOTIDE SEQUENCE [LARGE SCALE GENOMIC DNA]</scope>
    <source>
        <strain evidence="2 3">ARSEF4384</strain>
    </source>
</reference>
<proteinExistence type="predicted"/>
<protein>
    <submittedName>
        <fullName evidence="2">Uncharacterized protein</fullName>
    </submittedName>
</protein>
<organism evidence="2 3">
    <name type="scientific">Beauveria asiatica</name>
    <dbReference type="NCBI Taxonomy" id="1069075"/>
    <lineage>
        <taxon>Eukaryota</taxon>
        <taxon>Fungi</taxon>
        <taxon>Dikarya</taxon>
        <taxon>Ascomycota</taxon>
        <taxon>Pezizomycotina</taxon>
        <taxon>Sordariomycetes</taxon>
        <taxon>Hypocreomycetidae</taxon>
        <taxon>Hypocreales</taxon>
        <taxon>Cordycipitaceae</taxon>
        <taxon>Beauveria</taxon>
    </lineage>
</organism>
<name>A0AAW0S959_9HYPO</name>
<sequence>MKFSTSNIITLLALAATGAVAAPTANDEGVNPVVETTTDLPSGFASIEESFDEEEPFDLSEILPELFPKLAARAKPGCMGGTWKACHDWTLRQGASWAREFSARKLALDWRNPFVTRVIAPNVAQVDASAELMLKKAIT</sequence>
<comment type="caution">
    <text evidence="2">The sequence shown here is derived from an EMBL/GenBank/DDBJ whole genome shotgun (WGS) entry which is preliminary data.</text>
</comment>
<keyword evidence="1" id="KW-0732">Signal</keyword>
<evidence type="ECO:0000256" key="1">
    <source>
        <dbReference type="SAM" id="SignalP"/>
    </source>
</evidence>
<feature type="signal peptide" evidence="1">
    <location>
        <begin position="1"/>
        <end position="21"/>
    </location>
</feature>
<dbReference type="AlphaFoldDB" id="A0AAW0S959"/>
<dbReference type="EMBL" id="JAAHCF010000005">
    <property type="protein sequence ID" value="KAK8150823.1"/>
    <property type="molecule type" value="Genomic_DNA"/>
</dbReference>
<feature type="chain" id="PRO_5043833332" evidence="1">
    <location>
        <begin position="22"/>
        <end position="139"/>
    </location>
</feature>
<keyword evidence="3" id="KW-1185">Reference proteome</keyword>